<keyword evidence="8" id="KW-0347">Helicase</keyword>
<dbReference type="PANTHER" id="PTHR12131:SF28">
    <property type="entry name" value="DEXH-BOX ATP-DEPENDENT RNA HELICASE DEXH18, MITOCHONDRIAL"/>
    <property type="match status" value="1"/>
</dbReference>
<keyword evidence="11" id="KW-0496">Mitochondrion</keyword>
<evidence type="ECO:0000259" key="16">
    <source>
        <dbReference type="PROSITE" id="PS51194"/>
    </source>
</evidence>
<dbReference type="CDD" id="cd17913">
    <property type="entry name" value="DEXQc_Suv3"/>
    <property type="match status" value="1"/>
</dbReference>
<keyword evidence="7" id="KW-0378">Hydrolase</keyword>
<accession>A0AAW1S8I8</accession>
<evidence type="ECO:0000256" key="9">
    <source>
        <dbReference type="ARBA" id="ARBA00022840"/>
    </source>
</evidence>
<evidence type="ECO:0000256" key="4">
    <source>
        <dbReference type="ARBA" id="ARBA00011661"/>
    </source>
</evidence>
<sequence length="818" mass="89512">MELDANDASGPEGPPPYGSQAHPSDDLRARYEGPAQVPSSSTLPRMSVPDLGHEGNRWTRPVTTLASSVHAPALVTSRGNSSNAANTSGVSPRSKRKLSQPRPGLASQTASSDAASRKKPKTAPQDASKHVIASIVAGTNSAAGGTDAAADDTAVQELAAKISFEQIKAAEGKGYRHLGPQDAVHLQNLMKSFSNSGAIRNQALAIYASNEVFKEASFQFYKFLRTKMTPELRGALAQLRPGAATNDQLFDLFVPYMFTYYNDELASYKVIVSTMDLRRPHLWYPRARAMKRRFIYHAGPTNSGKTYEALQAMNAAESGLYVGPLRLLAMEVFDETNSQGVYCDLITGQERKLVPGSSHSSCTVEMANLNKPVDVAIIDEIQMIGDEFRGWAWTRVLQGLPAQEIHLCGDASAIKLVEQLASEMGETVEIKRYERFTPLHVDHKGLIGGLQAVKAGDCIVAFSRRAIYTIKAVIEACTDHKVCIIYGGLPPETRRTQARLFNDPDSGYNILVASDAIGMGLNLNIRRIIFQTLHKFARGTEVSVGTSAIKQIAGRAGRRNSAYSQGLATCINRKEIPSLQEALEVAQDAMKTPHAGILPEWDQLERFAGQLPGQALPAVLTRFGAEARIDGTFFFCQQDGVIELAQLLERIEGLSLNDRYIFCLAPISRRNIQMVAALLHYAKRYSEQRAIALGLEAPAEAPTTVGGMAQLETLHQIVSLWLWLSFRFPEALFPDREHAFEVLETIVEQLDEGLRELSIPTAGRSNNPDAIARLSGFKSKEPTTRSIIELPDAVASNFLLEAAERLAAQRSQRSMRSH</sequence>
<evidence type="ECO:0000256" key="8">
    <source>
        <dbReference type="ARBA" id="ARBA00022806"/>
    </source>
</evidence>
<dbReference type="InterPro" id="IPR001650">
    <property type="entry name" value="Helicase_C-like"/>
</dbReference>
<dbReference type="Pfam" id="PF22527">
    <property type="entry name" value="DEXQc_Suv3"/>
    <property type="match status" value="1"/>
</dbReference>
<dbReference type="Pfam" id="PF23703">
    <property type="entry name" value="DExH18_N"/>
    <property type="match status" value="1"/>
</dbReference>
<dbReference type="InterPro" id="IPR056377">
    <property type="entry name" value="DExH18_N"/>
</dbReference>
<dbReference type="Pfam" id="PF18147">
    <property type="entry name" value="Suv3_C_1"/>
    <property type="match status" value="1"/>
</dbReference>
<gene>
    <name evidence="17" type="ORF">WJX74_001226</name>
</gene>
<comment type="subcellular location">
    <subcellularLocation>
        <location evidence="3">Mitochondrion matrix</location>
        <location evidence="3">Mitochondrion nucleoid</location>
    </subcellularLocation>
</comment>
<dbReference type="InterPro" id="IPR044774">
    <property type="entry name" value="Suv3_DEXQc"/>
</dbReference>
<comment type="cofactor">
    <cofactor evidence="2">
        <name>Mg(2+)</name>
        <dbReference type="ChEBI" id="CHEBI:18420"/>
    </cofactor>
</comment>
<evidence type="ECO:0000256" key="2">
    <source>
        <dbReference type="ARBA" id="ARBA00001946"/>
    </source>
</evidence>
<evidence type="ECO:0000256" key="3">
    <source>
        <dbReference type="ARBA" id="ARBA00004436"/>
    </source>
</evidence>
<evidence type="ECO:0000256" key="5">
    <source>
        <dbReference type="ARBA" id="ARBA00012552"/>
    </source>
</evidence>
<dbReference type="GO" id="GO:0045025">
    <property type="term" value="C:mitochondrial degradosome"/>
    <property type="evidence" value="ECO:0007669"/>
    <property type="project" value="TreeGrafter"/>
</dbReference>
<dbReference type="Gene3D" id="1.20.58.1080">
    <property type="match status" value="1"/>
</dbReference>
<reference evidence="17 18" key="1">
    <citation type="journal article" date="2024" name="Nat. Commun.">
        <title>Phylogenomics reveals the evolutionary origins of lichenization in chlorophyte algae.</title>
        <authorList>
            <person name="Puginier C."/>
            <person name="Libourel C."/>
            <person name="Otte J."/>
            <person name="Skaloud P."/>
            <person name="Haon M."/>
            <person name="Grisel S."/>
            <person name="Petersen M."/>
            <person name="Berrin J.G."/>
            <person name="Delaux P.M."/>
            <person name="Dal Grande F."/>
            <person name="Keller J."/>
        </authorList>
    </citation>
    <scope>NUCLEOTIDE SEQUENCE [LARGE SCALE GENOMIC DNA]</scope>
    <source>
        <strain evidence="17 18">SAG 2145</strain>
    </source>
</reference>
<comment type="cofactor">
    <cofactor evidence="1">
        <name>Mn(2+)</name>
        <dbReference type="ChEBI" id="CHEBI:29035"/>
    </cofactor>
</comment>
<dbReference type="PANTHER" id="PTHR12131">
    <property type="entry name" value="ATP-DEPENDENT RNA AND DNA HELICASE"/>
    <property type="match status" value="1"/>
</dbReference>
<comment type="caution">
    <text evidence="17">The sequence shown here is derived from an EMBL/GenBank/DDBJ whole genome shotgun (WGS) entry which is preliminary data.</text>
</comment>
<dbReference type="AlphaFoldDB" id="A0AAW1S8I8"/>
<dbReference type="InterPro" id="IPR041082">
    <property type="entry name" value="Suv3_C_1"/>
</dbReference>
<proteinExistence type="predicted"/>
<evidence type="ECO:0000256" key="1">
    <source>
        <dbReference type="ARBA" id="ARBA00001936"/>
    </source>
</evidence>
<dbReference type="Proteomes" id="UP001438707">
    <property type="component" value="Unassembled WGS sequence"/>
</dbReference>
<evidence type="ECO:0000256" key="13">
    <source>
        <dbReference type="ARBA" id="ARBA00047984"/>
    </source>
</evidence>
<evidence type="ECO:0000256" key="10">
    <source>
        <dbReference type="ARBA" id="ARBA00022946"/>
    </source>
</evidence>
<evidence type="ECO:0000256" key="6">
    <source>
        <dbReference type="ARBA" id="ARBA00022741"/>
    </source>
</evidence>
<dbReference type="GO" id="GO:0000965">
    <property type="term" value="P:mitochondrial RNA 3'-end processing"/>
    <property type="evidence" value="ECO:0007669"/>
    <property type="project" value="TreeGrafter"/>
</dbReference>
<dbReference type="InterPro" id="IPR055206">
    <property type="entry name" value="DEXQc_SUV3"/>
</dbReference>
<dbReference type="InterPro" id="IPR027417">
    <property type="entry name" value="P-loop_NTPase"/>
</dbReference>
<feature type="domain" description="Helicase C-terminal" evidence="16">
    <location>
        <begin position="429"/>
        <end position="598"/>
    </location>
</feature>
<dbReference type="Gene3D" id="1.20.272.40">
    <property type="match status" value="1"/>
</dbReference>
<protein>
    <recommendedName>
        <fullName evidence="5">RNA helicase</fullName>
        <ecNumber evidence="5">3.6.4.13</ecNumber>
    </recommendedName>
</protein>
<evidence type="ECO:0000256" key="11">
    <source>
        <dbReference type="ARBA" id="ARBA00023128"/>
    </source>
</evidence>
<evidence type="ECO:0000256" key="14">
    <source>
        <dbReference type="SAM" id="MobiDB-lite"/>
    </source>
</evidence>
<evidence type="ECO:0000256" key="7">
    <source>
        <dbReference type="ARBA" id="ARBA00022801"/>
    </source>
</evidence>
<keyword evidence="6" id="KW-0547">Nucleotide-binding</keyword>
<dbReference type="InterPro" id="IPR022192">
    <property type="entry name" value="SUV3_C"/>
</dbReference>
<dbReference type="GO" id="GO:0005524">
    <property type="term" value="F:ATP binding"/>
    <property type="evidence" value="ECO:0007669"/>
    <property type="project" value="UniProtKB-KW"/>
</dbReference>
<feature type="compositionally biased region" description="Polar residues" evidence="14">
    <location>
        <begin position="77"/>
        <end position="91"/>
    </location>
</feature>
<dbReference type="InterPro" id="IPR050699">
    <property type="entry name" value="RNA-DNA_Helicase"/>
</dbReference>
<dbReference type="PROSITE" id="PS51194">
    <property type="entry name" value="HELICASE_CTER"/>
    <property type="match status" value="1"/>
</dbReference>
<dbReference type="GO" id="GO:0016787">
    <property type="term" value="F:hydrolase activity"/>
    <property type="evidence" value="ECO:0007669"/>
    <property type="project" value="UniProtKB-KW"/>
</dbReference>
<dbReference type="Gene3D" id="3.40.50.300">
    <property type="entry name" value="P-loop containing nucleotide triphosphate hydrolases"/>
    <property type="match status" value="2"/>
</dbReference>
<dbReference type="EMBL" id="JALJOS010000002">
    <property type="protein sequence ID" value="KAK9842715.1"/>
    <property type="molecule type" value="Genomic_DNA"/>
</dbReference>
<dbReference type="FunFam" id="3.40.50.300:FF:000269">
    <property type="entry name" value="ATP-dependent RNA helicase SUPV3L1, mitochondrial"/>
    <property type="match status" value="1"/>
</dbReference>
<keyword evidence="10" id="KW-0809">Transit peptide</keyword>
<evidence type="ECO:0000313" key="17">
    <source>
        <dbReference type="EMBL" id="KAK9842715.1"/>
    </source>
</evidence>
<feature type="region of interest" description="Disordered" evidence="14">
    <location>
        <begin position="1"/>
        <end position="129"/>
    </location>
</feature>
<dbReference type="CDD" id="cd18805">
    <property type="entry name" value="SF2_C_suv3"/>
    <property type="match status" value="1"/>
</dbReference>
<dbReference type="Pfam" id="PF00271">
    <property type="entry name" value="Helicase_C"/>
    <property type="match status" value="1"/>
</dbReference>
<dbReference type="FunFam" id="3.40.50.300:FF:000957">
    <property type="entry name" value="ATP-dependent RNA helicase SUV3L, mitochondrial"/>
    <property type="match status" value="1"/>
</dbReference>
<dbReference type="GO" id="GO:0003724">
    <property type="term" value="F:RNA helicase activity"/>
    <property type="evidence" value="ECO:0007669"/>
    <property type="project" value="UniProtKB-EC"/>
</dbReference>
<dbReference type="Pfam" id="PF12513">
    <property type="entry name" value="SUV3_C"/>
    <property type="match status" value="1"/>
</dbReference>
<dbReference type="InterPro" id="IPR014001">
    <property type="entry name" value="Helicase_ATP-bd"/>
</dbReference>
<dbReference type="EC" id="3.6.4.13" evidence="5"/>
<dbReference type="SUPFAM" id="SSF52540">
    <property type="entry name" value="P-loop containing nucleoside triphosphate hydrolases"/>
    <property type="match status" value="1"/>
</dbReference>
<dbReference type="GO" id="GO:0042645">
    <property type="term" value="C:mitochondrial nucleoid"/>
    <property type="evidence" value="ECO:0007669"/>
    <property type="project" value="UniProtKB-SubCell"/>
</dbReference>
<dbReference type="SMART" id="SM00490">
    <property type="entry name" value="HELICc"/>
    <property type="match status" value="1"/>
</dbReference>
<evidence type="ECO:0000313" key="18">
    <source>
        <dbReference type="Proteomes" id="UP001438707"/>
    </source>
</evidence>
<keyword evidence="12" id="KW-1135">Mitochondrion nucleoid</keyword>
<keyword evidence="18" id="KW-1185">Reference proteome</keyword>
<keyword evidence="9" id="KW-0067">ATP-binding</keyword>
<dbReference type="PROSITE" id="PS51192">
    <property type="entry name" value="HELICASE_ATP_BIND_1"/>
    <property type="match status" value="1"/>
</dbReference>
<name>A0AAW1S8I8_9CHLO</name>
<evidence type="ECO:0000259" key="15">
    <source>
        <dbReference type="PROSITE" id="PS51192"/>
    </source>
</evidence>
<dbReference type="SMART" id="SM00487">
    <property type="entry name" value="DEXDc"/>
    <property type="match status" value="1"/>
</dbReference>
<organism evidence="17 18">
    <name type="scientific">Apatococcus lobatus</name>
    <dbReference type="NCBI Taxonomy" id="904363"/>
    <lineage>
        <taxon>Eukaryota</taxon>
        <taxon>Viridiplantae</taxon>
        <taxon>Chlorophyta</taxon>
        <taxon>core chlorophytes</taxon>
        <taxon>Trebouxiophyceae</taxon>
        <taxon>Chlorellales</taxon>
        <taxon>Chlorellaceae</taxon>
        <taxon>Apatococcus</taxon>
    </lineage>
</organism>
<comment type="subunit">
    <text evidence="4">Homodimer; in free form. Component of the mitochondrial degradosome (mtEXO) complex which is a heteropentamer containing 2 copies of SUPV3L1 and 3 copies of PNPT1.</text>
</comment>
<feature type="domain" description="Helicase ATP-binding" evidence="15">
    <location>
        <begin position="286"/>
        <end position="431"/>
    </location>
</feature>
<comment type="catalytic activity">
    <reaction evidence="13">
        <text>ATP + H2O = ADP + phosphate + H(+)</text>
        <dbReference type="Rhea" id="RHEA:13065"/>
        <dbReference type="ChEBI" id="CHEBI:15377"/>
        <dbReference type="ChEBI" id="CHEBI:15378"/>
        <dbReference type="ChEBI" id="CHEBI:30616"/>
        <dbReference type="ChEBI" id="CHEBI:43474"/>
        <dbReference type="ChEBI" id="CHEBI:456216"/>
        <dbReference type="EC" id="3.6.4.13"/>
    </reaction>
</comment>
<evidence type="ECO:0000256" key="12">
    <source>
        <dbReference type="ARBA" id="ARBA00023271"/>
    </source>
</evidence>